<feature type="region of interest" description="Disordered" evidence="1">
    <location>
        <begin position="1"/>
        <end position="21"/>
    </location>
</feature>
<proteinExistence type="predicted"/>
<dbReference type="Proteomes" id="UP001396898">
    <property type="component" value="Unassembled WGS sequence"/>
</dbReference>
<evidence type="ECO:0000256" key="1">
    <source>
        <dbReference type="SAM" id="MobiDB-lite"/>
    </source>
</evidence>
<feature type="compositionally biased region" description="Basic and acidic residues" evidence="1">
    <location>
        <begin position="195"/>
        <end position="206"/>
    </location>
</feature>
<sequence>MTTFRSTIPKRTRDEDQHSNTTILSRDMNTVVEMDNTWDAPEPGSESQPGNTFPYYAANHPVAPNELGGDNLNVNDRGSVAYPCGLSNGAASNAWPQPGHNFMSFGPYYHDPTVHVDGYGGFIGGTDRVTSPEPFVEANAGSVPTRKSRSHRHTTEAASRAKHGKSTREKKYSTDSNMSMVVDQGSDPEFDDNDQAPKRNDRKNKVELAQGFGDGPWYPFALNEDGRNHRVSQIVSDPKLPPTSGVTKQR</sequence>
<keyword evidence="3" id="KW-1185">Reference proteome</keyword>
<dbReference type="EMBL" id="JAQQWI010000016">
    <property type="protein sequence ID" value="KAK8008894.1"/>
    <property type="molecule type" value="Genomic_DNA"/>
</dbReference>
<feature type="region of interest" description="Disordered" evidence="1">
    <location>
        <begin position="133"/>
        <end position="250"/>
    </location>
</feature>
<gene>
    <name evidence="2" type="ORF">PG991_011445</name>
</gene>
<reference evidence="2 3" key="1">
    <citation type="submission" date="2023-01" db="EMBL/GenBank/DDBJ databases">
        <title>Analysis of 21 Apiospora genomes using comparative genomics revels a genus with tremendous synthesis potential of carbohydrate active enzymes and secondary metabolites.</title>
        <authorList>
            <person name="Sorensen T."/>
        </authorList>
    </citation>
    <scope>NUCLEOTIDE SEQUENCE [LARGE SCALE GENOMIC DNA]</scope>
    <source>
        <strain evidence="2 3">CBS 20057</strain>
    </source>
</reference>
<accession>A0ABR1RE89</accession>
<name>A0ABR1RE89_9PEZI</name>
<evidence type="ECO:0000313" key="2">
    <source>
        <dbReference type="EMBL" id="KAK8008894.1"/>
    </source>
</evidence>
<protein>
    <submittedName>
        <fullName evidence="2">Uncharacterized protein</fullName>
    </submittedName>
</protein>
<comment type="caution">
    <text evidence="2">The sequence shown here is derived from an EMBL/GenBank/DDBJ whole genome shotgun (WGS) entry which is preliminary data.</text>
</comment>
<organism evidence="2 3">
    <name type="scientific">Apiospora marii</name>
    <dbReference type="NCBI Taxonomy" id="335849"/>
    <lineage>
        <taxon>Eukaryota</taxon>
        <taxon>Fungi</taxon>
        <taxon>Dikarya</taxon>
        <taxon>Ascomycota</taxon>
        <taxon>Pezizomycotina</taxon>
        <taxon>Sordariomycetes</taxon>
        <taxon>Xylariomycetidae</taxon>
        <taxon>Amphisphaeriales</taxon>
        <taxon>Apiosporaceae</taxon>
        <taxon>Apiospora</taxon>
    </lineage>
</organism>
<evidence type="ECO:0000313" key="3">
    <source>
        <dbReference type="Proteomes" id="UP001396898"/>
    </source>
</evidence>